<proteinExistence type="predicted"/>
<dbReference type="InterPro" id="IPR018060">
    <property type="entry name" value="HTH_AraC"/>
</dbReference>
<keyword evidence="3" id="KW-0804">Transcription</keyword>
<dbReference type="SUPFAM" id="SSF46689">
    <property type="entry name" value="Homeodomain-like"/>
    <property type="match status" value="1"/>
</dbReference>
<name>A0ABT0Q9V1_9FLAO</name>
<reference evidence="5" key="1">
    <citation type="submission" date="2022-05" db="EMBL/GenBank/DDBJ databases">
        <authorList>
            <person name="Park J.-S."/>
        </authorList>
    </citation>
    <scope>NUCLEOTIDE SEQUENCE</scope>
    <source>
        <strain evidence="5">2012CJ34-3</strain>
    </source>
</reference>
<evidence type="ECO:0000259" key="4">
    <source>
        <dbReference type="PROSITE" id="PS01124"/>
    </source>
</evidence>
<evidence type="ECO:0000256" key="3">
    <source>
        <dbReference type="ARBA" id="ARBA00023163"/>
    </source>
</evidence>
<dbReference type="InterPro" id="IPR009057">
    <property type="entry name" value="Homeodomain-like_sf"/>
</dbReference>
<organism evidence="5 6">
    <name type="scientific">Jejuia spongiicola</name>
    <dbReference type="NCBI Taxonomy" id="2942207"/>
    <lineage>
        <taxon>Bacteria</taxon>
        <taxon>Pseudomonadati</taxon>
        <taxon>Bacteroidota</taxon>
        <taxon>Flavobacteriia</taxon>
        <taxon>Flavobacteriales</taxon>
        <taxon>Flavobacteriaceae</taxon>
        <taxon>Jejuia</taxon>
    </lineage>
</organism>
<keyword evidence="2" id="KW-0238">DNA-binding</keyword>
<feature type="domain" description="HTH araC/xylS-type" evidence="4">
    <location>
        <begin position="181"/>
        <end position="279"/>
    </location>
</feature>
<accession>A0ABT0Q9V1</accession>
<evidence type="ECO:0000256" key="2">
    <source>
        <dbReference type="ARBA" id="ARBA00023125"/>
    </source>
</evidence>
<dbReference type="Pfam" id="PF12833">
    <property type="entry name" value="HTH_18"/>
    <property type="match status" value="1"/>
</dbReference>
<dbReference type="RefSeq" id="WP_249971834.1">
    <property type="nucleotide sequence ID" value="NZ_JAMFLZ010000001.1"/>
</dbReference>
<dbReference type="PROSITE" id="PS01124">
    <property type="entry name" value="HTH_ARAC_FAMILY_2"/>
    <property type="match status" value="1"/>
</dbReference>
<dbReference type="EMBL" id="JAMFLZ010000001">
    <property type="protein sequence ID" value="MCL6293759.1"/>
    <property type="molecule type" value="Genomic_DNA"/>
</dbReference>
<keyword evidence="1" id="KW-0805">Transcription regulation</keyword>
<evidence type="ECO:0000256" key="1">
    <source>
        <dbReference type="ARBA" id="ARBA00023015"/>
    </source>
</evidence>
<gene>
    <name evidence="5" type="ORF">M3P09_02065</name>
</gene>
<dbReference type="PANTHER" id="PTHR43280:SF32">
    <property type="entry name" value="TRANSCRIPTIONAL REGULATORY PROTEIN"/>
    <property type="match status" value="1"/>
</dbReference>
<sequence length="282" mass="33182">MAVQEILTYSYKDIFSLSVIQFEKACVFNKPEQVDAYSIYWIKEGKGIYNIDFESYAFDDNVLFFLSPGQVFSVESEKIKEAYKITFVRDFYCIQTHDKEVACNGVLFNNVYETPFVKPCESDTRKLQFVLESLIDEFKRNEVTAQYDMLQTYLKQFIIHSVRIKKEYHIIKDDTETKLFKDFSLLVEQNFKTLHSVTHYANRLGVSPKSLTKHFQKIGSQTPSDFIKNRIVLEAQRQLLYTNDSVKHIAYDLGFNDSAYFTRFFKKATSKSPLQFKKDQRN</sequence>
<dbReference type="Gene3D" id="1.10.10.60">
    <property type="entry name" value="Homeodomain-like"/>
    <property type="match status" value="1"/>
</dbReference>
<evidence type="ECO:0000313" key="6">
    <source>
        <dbReference type="Proteomes" id="UP001165381"/>
    </source>
</evidence>
<dbReference type="SMART" id="SM00342">
    <property type="entry name" value="HTH_ARAC"/>
    <property type="match status" value="1"/>
</dbReference>
<comment type="caution">
    <text evidence="5">The sequence shown here is derived from an EMBL/GenBank/DDBJ whole genome shotgun (WGS) entry which is preliminary data.</text>
</comment>
<evidence type="ECO:0000313" key="5">
    <source>
        <dbReference type="EMBL" id="MCL6293759.1"/>
    </source>
</evidence>
<keyword evidence="6" id="KW-1185">Reference proteome</keyword>
<protein>
    <submittedName>
        <fullName evidence="5">Helix-turn-helix domain-containing protein</fullName>
    </submittedName>
</protein>
<dbReference type="PANTHER" id="PTHR43280">
    <property type="entry name" value="ARAC-FAMILY TRANSCRIPTIONAL REGULATOR"/>
    <property type="match status" value="1"/>
</dbReference>
<dbReference type="Proteomes" id="UP001165381">
    <property type="component" value="Unassembled WGS sequence"/>
</dbReference>